<keyword evidence="6" id="KW-0906">Nuclear pore complex</keyword>
<keyword evidence="4" id="KW-0653">Protein transport</keyword>
<evidence type="ECO:0000256" key="4">
    <source>
        <dbReference type="ARBA" id="ARBA00022927"/>
    </source>
</evidence>
<organism evidence="10 11">
    <name type="scientific">Westerdykella ornata</name>
    <dbReference type="NCBI Taxonomy" id="318751"/>
    <lineage>
        <taxon>Eukaryota</taxon>
        <taxon>Fungi</taxon>
        <taxon>Dikarya</taxon>
        <taxon>Ascomycota</taxon>
        <taxon>Pezizomycotina</taxon>
        <taxon>Dothideomycetes</taxon>
        <taxon>Pleosporomycetidae</taxon>
        <taxon>Pleosporales</taxon>
        <taxon>Sporormiaceae</taxon>
        <taxon>Westerdykella</taxon>
    </lineage>
</organism>
<dbReference type="SUPFAM" id="SSF50978">
    <property type="entry name" value="WD40 repeat-like"/>
    <property type="match status" value="1"/>
</dbReference>
<evidence type="ECO:0000256" key="6">
    <source>
        <dbReference type="ARBA" id="ARBA00023132"/>
    </source>
</evidence>
<dbReference type="Proteomes" id="UP000800097">
    <property type="component" value="Unassembled WGS sequence"/>
</dbReference>
<dbReference type="Gene3D" id="2.130.10.10">
    <property type="entry name" value="YVTN repeat-like/Quinoprotein amine dehydrogenase"/>
    <property type="match status" value="1"/>
</dbReference>
<dbReference type="EMBL" id="ML986522">
    <property type="protein sequence ID" value="KAF2272398.1"/>
    <property type="molecule type" value="Genomic_DNA"/>
</dbReference>
<evidence type="ECO:0000313" key="10">
    <source>
        <dbReference type="EMBL" id="KAF2272398.1"/>
    </source>
</evidence>
<keyword evidence="2" id="KW-0813">Transport</keyword>
<keyword evidence="5" id="KW-0811">Translocation</keyword>
<name>A0A6A6J8R6_WESOR</name>
<dbReference type="GO" id="GO:0006606">
    <property type="term" value="P:protein import into nucleus"/>
    <property type="evidence" value="ECO:0007669"/>
    <property type="project" value="TreeGrafter"/>
</dbReference>
<feature type="compositionally biased region" description="Low complexity" evidence="9">
    <location>
        <begin position="23"/>
        <end position="32"/>
    </location>
</feature>
<sequence>MSRVISYTPEWLMRPNPGWEMFTSKTPSSKSPISQDDTGRRKTIATRDTEIFVAVGTEIRWADLLALKEGENGYRTLKVAVPLPITQLVVSPNGDFMAVATAHTVHVVVLPEPAVLEGPPSTDPIKLKTFQVGPTAHVREQAPVVSLMWHPLGYRGHCLVTITRDGVVRLWEVNRSDRSTFSEPTLSIDLKKLANATNDKEDVSAAKLGASKGFSPDSFELEVASACFGDYPDQEGVHGWAPMTLWIAMVEGDVYALCPLLPSKWQLPETPGVFTLIETLATSINADYAEVQDNKEASKQQEETVERQLSWLSDILYAEPLPEKLPSGDSISVFSRPSSVPACPLLQGPFTISAEDVDDFEISDMIVFSLKTFSESVEDGPAEGLPGAVVCLLTDTSKVHICLDILGIVGRWLPSSPPQHISPESTAQELILTETVALADDDTPSFNQSITPDVQKDFSFFVSRSQGVYSITLEPWIRNLENELAEPQSEGLTFRLDRLLESAGTQVDLCMSRTGTHAASEEAPEEVNSCVVVAEGNLGYFVLTTVANEPQAVFLDAPEYGFPSEKELAEYMLVEVPSRQSRPAYQPPKELYDPLQFHIDKERFIPARHKASSKEEMKLSPANLDILMNAHKALSQDTHRLQTAVSDLFIRCTRLREEFRDQVVRVAELVAKVDGVTGNDEGADGDVDGYTNAKIEERLDKVKAKQEAITARYEAIRRKMASIGGTELSEKESAFVEELQTMERSLDHEAQTLTGDQDGSEVPAWERLGKIKGLKKDLAIEAERATREMEGERGAAVIKVPSHSRKQEQEQIEALLQREAALITAAAKSLRAMGIDVPVDDAKW</sequence>
<dbReference type="PANTHER" id="PTHR13257:SF0">
    <property type="entry name" value="NUCLEAR PORE COMPLEX PROTEIN NUP88"/>
    <property type="match status" value="1"/>
</dbReference>
<keyword evidence="3" id="KW-0509">mRNA transport</keyword>
<evidence type="ECO:0000313" key="11">
    <source>
        <dbReference type="Proteomes" id="UP000800097"/>
    </source>
</evidence>
<dbReference type="RefSeq" id="XP_033649937.1">
    <property type="nucleotide sequence ID" value="XM_033799249.1"/>
</dbReference>
<protein>
    <submittedName>
        <fullName evidence="10">Uncharacterized protein</fullName>
    </submittedName>
</protein>
<dbReference type="GO" id="GO:0017056">
    <property type="term" value="F:structural constituent of nuclear pore"/>
    <property type="evidence" value="ECO:0007669"/>
    <property type="project" value="InterPro"/>
</dbReference>
<evidence type="ECO:0000256" key="5">
    <source>
        <dbReference type="ARBA" id="ARBA00023010"/>
    </source>
</evidence>
<dbReference type="GO" id="GO:0000055">
    <property type="term" value="P:ribosomal large subunit export from nucleus"/>
    <property type="evidence" value="ECO:0007669"/>
    <property type="project" value="InterPro"/>
</dbReference>
<dbReference type="GO" id="GO:0005643">
    <property type="term" value="C:nuclear pore"/>
    <property type="evidence" value="ECO:0007669"/>
    <property type="project" value="UniProtKB-SubCell"/>
</dbReference>
<accession>A0A6A6J8R6</accession>
<reference evidence="10" key="1">
    <citation type="journal article" date="2020" name="Stud. Mycol.">
        <title>101 Dothideomycetes genomes: a test case for predicting lifestyles and emergence of pathogens.</title>
        <authorList>
            <person name="Haridas S."/>
            <person name="Albert R."/>
            <person name="Binder M."/>
            <person name="Bloem J."/>
            <person name="Labutti K."/>
            <person name="Salamov A."/>
            <person name="Andreopoulos B."/>
            <person name="Baker S."/>
            <person name="Barry K."/>
            <person name="Bills G."/>
            <person name="Bluhm B."/>
            <person name="Cannon C."/>
            <person name="Castanera R."/>
            <person name="Culley D."/>
            <person name="Daum C."/>
            <person name="Ezra D."/>
            <person name="Gonzalez J."/>
            <person name="Henrissat B."/>
            <person name="Kuo A."/>
            <person name="Liang C."/>
            <person name="Lipzen A."/>
            <person name="Lutzoni F."/>
            <person name="Magnuson J."/>
            <person name="Mondo S."/>
            <person name="Nolan M."/>
            <person name="Ohm R."/>
            <person name="Pangilinan J."/>
            <person name="Park H.-J."/>
            <person name="Ramirez L."/>
            <person name="Alfaro M."/>
            <person name="Sun H."/>
            <person name="Tritt A."/>
            <person name="Yoshinaga Y."/>
            <person name="Zwiers L.-H."/>
            <person name="Turgeon B."/>
            <person name="Goodwin S."/>
            <person name="Spatafora J."/>
            <person name="Crous P."/>
            <person name="Grigoriev I."/>
        </authorList>
    </citation>
    <scope>NUCLEOTIDE SEQUENCE</scope>
    <source>
        <strain evidence="10">CBS 379.55</strain>
    </source>
</reference>
<evidence type="ECO:0000256" key="2">
    <source>
        <dbReference type="ARBA" id="ARBA00022448"/>
    </source>
</evidence>
<dbReference type="GO" id="GO:0006406">
    <property type="term" value="P:mRNA export from nucleus"/>
    <property type="evidence" value="ECO:0007669"/>
    <property type="project" value="TreeGrafter"/>
</dbReference>
<gene>
    <name evidence="10" type="ORF">EI97DRAFT_437021</name>
</gene>
<evidence type="ECO:0000256" key="9">
    <source>
        <dbReference type="SAM" id="MobiDB-lite"/>
    </source>
</evidence>
<proteinExistence type="predicted"/>
<feature type="coiled-coil region" evidence="8">
    <location>
        <begin position="692"/>
        <end position="719"/>
    </location>
</feature>
<evidence type="ECO:0000256" key="3">
    <source>
        <dbReference type="ARBA" id="ARBA00022816"/>
    </source>
</evidence>
<evidence type="ECO:0000256" key="8">
    <source>
        <dbReference type="SAM" id="Coils"/>
    </source>
</evidence>
<dbReference type="OrthoDB" id="341482at2759"/>
<dbReference type="GeneID" id="54552424"/>
<comment type="subcellular location">
    <subcellularLocation>
        <location evidence="1">Nucleus</location>
        <location evidence="1">Nuclear pore complex</location>
    </subcellularLocation>
</comment>
<dbReference type="InterPro" id="IPR015943">
    <property type="entry name" value="WD40/YVTN_repeat-like_dom_sf"/>
</dbReference>
<evidence type="ECO:0000256" key="1">
    <source>
        <dbReference type="ARBA" id="ARBA00004567"/>
    </source>
</evidence>
<keyword evidence="8" id="KW-0175">Coiled coil</keyword>
<keyword evidence="7" id="KW-0539">Nucleus</keyword>
<keyword evidence="11" id="KW-1185">Reference proteome</keyword>
<dbReference type="GO" id="GO:0000056">
    <property type="term" value="P:ribosomal small subunit export from nucleus"/>
    <property type="evidence" value="ECO:0007669"/>
    <property type="project" value="InterPro"/>
</dbReference>
<evidence type="ECO:0000256" key="7">
    <source>
        <dbReference type="ARBA" id="ARBA00023242"/>
    </source>
</evidence>
<dbReference type="PANTHER" id="PTHR13257">
    <property type="entry name" value="NUCLEOPORIN NUP84-RELATED"/>
    <property type="match status" value="1"/>
</dbReference>
<dbReference type="InterPro" id="IPR037700">
    <property type="entry name" value="NUP88/NUP82"/>
</dbReference>
<feature type="region of interest" description="Disordered" evidence="9">
    <location>
        <begin position="22"/>
        <end position="41"/>
    </location>
</feature>
<dbReference type="AlphaFoldDB" id="A0A6A6J8R6"/>
<dbReference type="InterPro" id="IPR036322">
    <property type="entry name" value="WD40_repeat_dom_sf"/>
</dbReference>